<comment type="catalytic activity">
    <reaction evidence="1">
        <text>ATP + protein L-histidine = ADP + protein N-phospho-L-histidine.</text>
        <dbReference type="EC" id="2.7.13.3"/>
    </reaction>
</comment>
<dbReference type="InterPro" id="IPR036890">
    <property type="entry name" value="HATPase_C_sf"/>
</dbReference>
<dbReference type="Gene3D" id="3.30.565.10">
    <property type="entry name" value="Histidine kinase-like ATPase, C-terminal domain"/>
    <property type="match status" value="1"/>
</dbReference>
<dbReference type="InterPro" id="IPR029016">
    <property type="entry name" value="GAF-like_dom_sf"/>
</dbReference>
<keyword evidence="10" id="KW-1133">Transmembrane helix</keyword>
<dbReference type="Pfam" id="PF02518">
    <property type="entry name" value="HATPase_c"/>
    <property type="match status" value="1"/>
</dbReference>
<dbReference type="PROSITE" id="PS50109">
    <property type="entry name" value="HIS_KIN"/>
    <property type="match status" value="1"/>
</dbReference>
<dbReference type="GO" id="GO:0000155">
    <property type="term" value="F:phosphorelay sensor kinase activity"/>
    <property type="evidence" value="ECO:0007669"/>
    <property type="project" value="InterPro"/>
</dbReference>
<keyword evidence="10" id="KW-0812">Transmembrane</keyword>
<reference evidence="12" key="2">
    <citation type="journal article" date="2020" name="Microorganisms">
        <title>Osmotic Adaptation and Compatible Solute Biosynthesis of Phototrophic Bacteria as Revealed from Genome Analyses.</title>
        <authorList>
            <person name="Imhoff J.F."/>
            <person name="Rahn T."/>
            <person name="Kunzel S."/>
            <person name="Keller A."/>
            <person name="Neulinger S.C."/>
        </authorList>
    </citation>
    <scope>NUCLEOTIDE SEQUENCE</scope>
    <source>
        <strain evidence="12">DSM 4395</strain>
    </source>
</reference>
<evidence type="ECO:0000256" key="4">
    <source>
        <dbReference type="ARBA" id="ARBA00022679"/>
    </source>
</evidence>
<dbReference type="InterPro" id="IPR005467">
    <property type="entry name" value="His_kinase_dom"/>
</dbReference>
<dbReference type="EMBL" id="NHSF01000021">
    <property type="protein sequence ID" value="MBK5929704.1"/>
    <property type="molecule type" value="Genomic_DNA"/>
</dbReference>
<organism evidence="12 13">
    <name type="scientific">Halochromatium salexigens</name>
    <name type="common">Chromatium salexigens</name>
    <dbReference type="NCBI Taxonomy" id="49447"/>
    <lineage>
        <taxon>Bacteria</taxon>
        <taxon>Pseudomonadati</taxon>
        <taxon>Pseudomonadota</taxon>
        <taxon>Gammaproteobacteria</taxon>
        <taxon>Chromatiales</taxon>
        <taxon>Chromatiaceae</taxon>
        <taxon>Halochromatium</taxon>
    </lineage>
</organism>
<dbReference type="AlphaFoldDB" id="A0AAJ0UDZ9"/>
<sequence>MSARLRAVARGASTLSFSEAGPASATASAPASDPASASGPEHPPERDLERTSKRKPERDPVPDSKRVAARAAAGRRIVQILVAARLAGPLATVALALVAALTLLLINIATPGQQWPKWLCLGFLSAGLGAVVIAGLRLKTQLLSPLVSLEDTVARVCQGEPGASRSLSNVGVLDGMARDIGALNAELTELYEDMDTRVARQTMRLAQKTASLKILYDVAAEIARAESLEALLLHFLRTLKEMVNGRAATVRLVAPDGSPRLIGSIGLDDDLVREQDMAPVDLCLCGTVLCPGEIVCDNDLRYCSRVYGRRMFDSDELEVVTVPLKHHDELLGAYSIFIERSGISRREDILDLLATIGQHIGVAIAKYRSDHEAQRLSILEERSSLAHELHDSLAQTLASLRLQVRMLTEALAGQAIPDEAHADLWRIRNGIDEAHGELRELLASFRAPLDRRGLVPTLEEITRRFGQRTGLHAVFQMGCRPFDLSAAEELQIMRIVQETLTNVRKHAQAQTVRVLLTREQTGEYVLLIEDDGVGFSTPRRSGHPGEHIGLSILEERARRIDAALTIESEPGEGTRVELVFNPSARGQSNEQVG</sequence>
<gene>
    <name evidence="12" type="ORF">CCR82_03935</name>
</gene>
<evidence type="ECO:0000256" key="6">
    <source>
        <dbReference type="ARBA" id="ARBA00022777"/>
    </source>
</evidence>
<protein>
    <recommendedName>
        <fullName evidence="2">histidine kinase</fullName>
        <ecNumber evidence="2">2.7.13.3</ecNumber>
    </recommendedName>
</protein>
<feature type="transmembrane region" description="Helical" evidence="10">
    <location>
        <begin position="86"/>
        <end position="109"/>
    </location>
</feature>
<reference evidence="12" key="1">
    <citation type="submission" date="2017-05" db="EMBL/GenBank/DDBJ databases">
        <authorList>
            <person name="Imhoff J.F."/>
            <person name="Rahn T."/>
            <person name="Kuenzel S."/>
            <person name="Neulinger S.C."/>
        </authorList>
    </citation>
    <scope>NUCLEOTIDE SEQUENCE</scope>
    <source>
        <strain evidence="12">DSM 4395</strain>
    </source>
</reference>
<dbReference type="Pfam" id="PF13185">
    <property type="entry name" value="GAF_2"/>
    <property type="match status" value="1"/>
</dbReference>
<proteinExistence type="predicted"/>
<evidence type="ECO:0000256" key="3">
    <source>
        <dbReference type="ARBA" id="ARBA00022553"/>
    </source>
</evidence>
<evidence type="ECO:0000256" key="8">
    <source>
        <dbReference type="ARBA" id="ARBA00023012"/>
    </source>
</evidence>
<dbReference type="PANTHER" id="PTHR24421">
    <property type="entry name" value="NITRATE/NITRITE SENSOR PROTEIN NARX-RELATED"/>
    <property type="match status" value="1"/>
</dbReference>
<evidence type="ECO:0000256" key="2">
    <source>
        <dbReference type="ARBA" id="ARBA00012438"/>
    </source>
</evidence>
<dbReference type="SMART" id="SM00387">
    <property type="entry name" value="HATPase_c"/>
    <property type="match status" value="1"/>
</dbReference>
<keyword evidence="7" id="KW-0067">ATP-binding</keyword>
<evidence type="ECO:0000259" key="11">
    <source>
        <dbReference type="PROSITE" id="PS50109"/>
    </source>
</evidence>
<dbReference type="GO" id="GO:0005524">
    <property type="term" value="F:ATP binding"/>
    <property type="evidence" value="ECO:0007669"/>
    <property type="project" value="UniProtKB-KW"/>
</dbReference>
<dbReference type="InterPro" id="IPR003018">
    <property type="entry name" value="GAF"/>
</dbReference>
<dbReference type="GO" id="GO:0016020">
    <property type="term" value="C:membrane"/>
    <property type="evidence" value="ECO:0007669"/>
    <property type="project" value="InterPro"/>
</dbReference>
<evidence type="ECO:0000256" key="9">
    <source>
        <dbReference type="SAM" id="MobiDB-lite"/>
    </source>
</evidence>
<evidence type="ECO:0000313" key="13">
    <source>
        <dbReference type="Proteomes" id="UP001296967"/>
    </source>
</evidence>
<dbReference type="EC" id="2.7.13.3" evidence="2"/>
<keyword evidence="10" id="KW-0472">Membrane</keyword>
<evidence type="ECO:0000256" key="10">
    <source>
        <dbReference type="SAM" id="Phobius"/>
    </source>
</evidence>
<feature type="transmembrane region" description="Helical" evidence="10">
    <location>
        <begin position="115"/>
        <end position="136"/>
    </location>
</feature>
<dbReference type="Gene3D" id="1.20.5.1930">
    <property type="match status" value="1"/>
</dbReference>
<accession>A0AAJ0UDZ9</accession>
<dbReference type="PANTHER" id="PTHR24421:SF10">
    <property type="entry name" value="NITRATE_NITRITE SENSOR PROTEIN NARQ"/>
    <property type="match status" value="1"/>
</dbReference>
<dbReference type="Pfam" id="PF07730">
    <property type="entry name" value="HisKA_3"/>
    <property type="match status" value="1"/>
</dbReference>
<feature type="compositionally biased region" description="Basic and acidic residues" evidence="9">
    <location>
        <begin position="42"/>
        <end position="66"/>
    </location>
</feature>
<evidence type="ECO:0000256" key="5">
    <source>
        <dbReference type="ARBA" id="ARBA00022741"/>
    </source>
</evidence>
<dbReference type="Proteomes" id="UP001296967">
    <property type="component" value="Unassembled WGS sequence"/>
</dbReference>
<name>A0AAJ0UDZ9_HALSE</name>
<dbReference type="Gene3D" id="3.30.450.40">
    <property type="match status" value="1"/>
</dbReference>
<dbReference type="RefSeq" id="WP_201244112.1">
    <property type="nucleotide sequence ID" value="NZ_NHSF01000021.1"/>
</dbReference>
<dbReference type="InterPro" id="IPR050482">
    <property type="entry name" value="Sensor_HK_TwoCompSys"/>
</dbReference>
<keyword evidence="5" id="KW-0547">Nucleotide-binding</keyword>
<dbReference type="InterPro" id="IPR003594">
    <property type="entry name" value="HATPase_dom"/>
</dbReference>
<keyword evidence="6 12" id="KW-0418">Kinase</keyword>
<evidence type="ECO:0000313" key="12">
    <source>
        <dbReference type="EMBL" id="MBK5929704.1"/>
    </source>
</evidence>
<feature type="region of interest" description="Disordered" evidence="9">
    <location>
        <begin position="1"/>
        <end position="67"/>
    </location>
</feature>
<evidence type="ECO:0000256" key="7">
    <source>
        <dbReference type="ARBA" id="ARBA00022840"/>
    </source>
</evidence>
<dbReference type="CDD" id="cd16917">
    <property type="entry name" value="HATPase_UhpB-NarQ-NarX-like"/>
    <property type="match status" value="1"/>
</dbReference>
<keyword evidence="3" id="KW-0597">Phosphoprotein</keyword>
<keyword evidence="4" id="KW-0808">Transferase</keyword>
<feature type="domain" description="Histidine kinase" evidence="11">
    <location>
        <begin position="384"/>
        <end position="584"/>
    </location>
</feature>
<evidence type="ECO:0000256" key="1">
    <source>
        <dbReference type="ARBA" id="ARBA00000085"/>
    </source>
</evidence>
<keyword evidence="8" id="KW-0902">Two-component regulatory system</keyword>
<comment type="caution">
    <text evidence="12">The sequence shown here is derived from an EMBL/GenBank/DDBJ whole genome shotgun (WGS) entry which is preliminary data.</text>
</comment>
<dbReference type="InterPro" id="IPR011712">
    <property type="entry name" value="Sig_transdc_His_kin_sub3_dim/P"/>
</dbReference>
<keyword evidence="13" id="KW-1185">Reference proteome</keyword>
<dbReference type="GO" id="GO:0046983">
    <property type="term" value="F:protein dimerization activity"/>
    <property type="evidence" value="ECO:0007669"/>
    <property type="project" value="InterPro"/>
</dbReference>
<feature type="compositionally biased region" description="Low complexity" evidence="9">
    <location>
        <begin position="18"/>
        <end position="40"/>
    </location>
</feature>
<dbReference type="SUPFAM" id="SSF55781">
    <property type="entry name" value="GAF domain-like"/>
    <property type="match status" value="1"/>
</dbReference>
<dbReference type="SUPFAM" id="SSF55874">
    <property type="entry name" value="ATPase domain of HSP90 chaperone/DNA topoisomerase II/histidine kinase"/>
    <property type="match status" value="1"/>
</dbReference>